<dbReference type="Proteomes" id="UP001550628">
    <property type="component" value="Unassembled WGS sequence"/>
</dbReference>
<feature type="domain" description="HTH tetR-type" evidence="5">
    <location>
        <begin position="13"/>
        <end position="73"/>
    </location>
</feature>
<dbReference type="Pfam" id="PF00440">
    <property type="entry name" value="TetR_N"/>
    <property type="match status" value="1"/>
</dbReference>
<feature type="DNA-binding region" description="H-T-H motif" evidence="4">
    <location>
        <begin position="36"/>
        <end position="55"/>
    </location>
</feature>
<keyword evidence="2 4" id="KW-0238">DNA-binding</keyword>
<sequence>MDESADPSTPARPRRAAAIFAAALELLATAGYEGLTMESVALRAGVNKTTLYRWWKSKDEMLAAALTGSDLLTFPVPDTGSLRGDLVETTRSIHALLTDPATAPIATAVLAASPGRPSLAAIGRMFFADRAAREHPIFRRAVERGELDDETDPRLVMDMLAGAIWFRLFLRAEPVEPTDIDSAVDMVLGGIAAQRRGPAGGRARSGARRSAG</sequence>
<evidence type="ECO:0000313" key="6">
    <source>
        <dbReference type="EMBL" id="MEU1953801.1"/>
    </source>
</evidence>
<dbReference type="Gene3D" id="1.10.357.10">
    <property type="entry name" value="Tetracycline Repressor, domain 2"/>
    <property type="match status" value="1"/>
</dbReference>
<dbReference type="PROSITE" id="PS50977">
    <property type="entry name" value="HTH_TETR_2"/>
    <property type="match status" value="1"/>
</dbReference>
<evidence type="ECO:0000256" key="1">
    <source>
        <dbReference type="ARBA" id="ARBA00023015"/>
    </source>
</evidence>
<evidence type="ECO:0000256" key="4">
    <source>
        <dbReference type="PROSITE-ProRule" id="PRU00335"/>
    </source>
</evidence>
<organism evidence="6 7">
    <name type="scientific">Nocardia rhamnosiphila</name>
    <dbReference type="NCBI Taxonomy" id="426716"/>
    <lineage>
        <taxon>Bacteria</taxon>
        <taxon>Bacillati</taxon>
        <taxon>Actinomycetota</taxon>
        <taxon>Actinomycetes</taxon>
        <taxon>Mycobacteriales</taxon>
        <taxon>Nocardiaceae</taxon>
        <taxon>Nocardia</taxon>
    </lineage>
</organism>
<dbReference type="SUPFAM" id="SSF48498">
    <property type="entry name" value="Tetracyclin repressor-like, C-terminal domain"/>
    <property type="match status" value="1"/>
</dbReference>
<dbReference type="SUPFAM" id="SSF46689">
    <property type="entry name" value="Homeodomain-like"/>
    <property type="match status" value="1"/>
</dbReference>
<evidence type="ECO:0000256" key="3">
    <source>
        <dbReference type="ARBA" id="ARBA00023163"/>
    </source>
</evidence>
<keyword evidence="3" id="KW-0804">Transcription</keyword>
<dbReference type="Gene3D" id="1.10.10.60">
    <property type="entry name" value="Homeodomain-like"/>
    <property type="match status" value="1"/>
</dbReference>
<dbReference type="InterPro" id="IPR050109">
    <property type="entry name" value="HTH-type_TetR-like_transc_reg"/>
</dbReference>
<dbReference type="PANTHER" id="PTHR30055">
    <property type="entry name" value="HTH-TYPE TRANSCRIPTIONAL REGULATOR RUTR"/>
    <property type="match status" value="1"/>
</dbReference>
<name>A0ABV2WSD3_9NOCA</name>
<protein>
    <submittedName>
        <fullName evidence="6">TetR/AcrR family transcriptional regulator</fullName>
    </submittedName>
</protein>
<dbReference type="RefSeq" id="WP_356959772.1">
    <property type="nucleotide sequence ID" value="NZ_JBEYBD010000035.1"/>
</dbReference>
<reference evidence="6 7" key="1">
    <citation type="submission" date="2024-06" db="EMBL/GenBank/DDBJ databases">
        <title>The Natural Products Discovery Center: Release of the First 8490 Sequenced Strains for Exploring Actinobacteria Biosynthetic Diversity.</title>
        <authorList>
            <person name="Kalkreuter E."/>
            <person name="Kautsar S.A."/>
            <person name="Yang D."/>
            <person name="Bader C.D."/>
            <person name="Teijaro C.N."/>
            <person name="Fluegel L."/>
            <person name="Davis C.M."/>
            <person name="Simpson J.R."/>
            <person name="Lauterbach L."/>
            <person name="Steele A.D."/>
            <person name="Gui C."/>
            <person name="Meng S."/>
            <person name="Li G."/>
            <person name="Viehrig K."/>
            <person name="Ye F."/>
            <person name="Su P."/>
            <person name="Kiefer A.F."/>
            <person name="Nichols A."/>
            <person name="Cepeda A.J."/>
            <person name="Yan W."/>
            <person name="Fan B."/>
            <person name="Jiang Y."/>
            <person name="Adhikari A."/>
            <person name="Zheng C.-J."/>
            <person name="Schuster L."/>
            <person name="Cowan T.M."/>
            <person name="Smanski M.J."/>
            <person name="Chevrette M.G."/>
            <person name="De Carvalho L.P.S."/>
            <person name="Shen B."/>
        </authorList>
    </citation>
    <scope>NUCLEOTIDE SEQUENCE [LARGE SCALE GENOMIC DNA]</scope>
    <source>
        <strain evidence="6 7">NPDC019708</strain>
    </source>
</reference>
<gene>
    <name evidence="6" type="ORF">ABZ510_18305</name>
</gene>
<evidence type="ECO:0000256" key="2">
    <source>
        <dbReference type="ARBA" id="ARBA00023125"/>
    </source>
</evidence>
<comment type="caution">
    <text evidence="6">The sequence shown here is derived from an EMBL/GenBank/DDBJ whole genome shotgun (WGS) entry which is preliminary data.</text>
</comment>
<dbReference type="InterPro" id="IPR011075">
    <property type="entry name" value="TetR_C"/>
</dbReference>
<dbReference type="PANTHER" id="PTHR30055:SF148">
    <property type="entry name" value="TETR-FAMILY TRANSCRIPTIONAL REGULATOR"/>
    <property type="match status" value="1"/>
</dbReference>
<evidence type="ECO:0000259" key="5">
    <source>
        <dbReference type="PROSITE" id="PS50977"/>
    </source>
</evidence>
<proteinExistence type="predicted"/>
<dbReference type="EMBL" id="JBEYBF010000012">
    <property type="protein sequence ID" value="MEU1953801.1"/>
    <property type="molecule type" value="Genomic_DNA"/>
</dbReference>
<evidence type="ECO:0000313" key="7">
    <source>
        <dbReference type="Proteomes" id="UP001550628"/>
    </source>
</evidence>
<keyword evidence="1" id="KW-0805">Transcription regulation</keyword>
<dbReference type="PRINTS" id="PR00455">
    <property type="entry name" value="HTHTETR"/>
</dbReference>
<dbReference type="InterPro" id="IPR009057">
    <property type="entry name" value="Homeodomain-like_sf"/>
</dbReference>
<dbReference type="Pfam" id="PF16859">
    <property type="entry name" value="TetR_C_11"/>
    <property type="match status" value="1"/>
</dbReference>
<dbReference type="InterPro" id="IPR001647">
    <property type="entry name" value="HTH_TetR"/>
</dbReference>
<dbReference type="InterPro" id="IPR036271">
    <property type="entry name" value="Tet_transcr_reg_TetR-rel_C_sf"/>
</dbReference>
<accession>A0ABV2WSD3</accession>
<keyword evidence="7" id="KW-1185">Reference proteome</keyword>